<gene>
    <name evidence="6" type="ORF">FIV42_28875</name>
</gene>
<dbReference type="Proteomes" id="UP000315995">
    <property type="component" value="Chromosome"/>
</dbReference>
<dbReference type="InterPro" id="IPR029052">
    <property type="entry name" value="Metallo-depent_PP-like"/>
</dbReference>
<protein>
    <submittedName>
        <fullName evidence="6">Metallophosphoesterase</fullName>
    </submittedName>
</protein>
<dbReference type="SUPFAM" id="SSF56300">
    <property type="entry name" value="Metallo-dependent phosphatases"/>
    <property type="match status" value="1"/>
</dbReference>
<dbReference type="AlphaFoldDB" id="A0A4Y6Q3P7"/>
<accession>A0A4Y6Q3P7</accession>
<keyword evidence="1" id="KW-0479">Metal-binding</keyword>
<proteinExistence type="inferred from homology"/>
<sequence length="311" mass="35687">MKIGHISDLHILKLDDPRPWEFLNKRLVGGANLLFKRSKSHSSRVVREALRHLDEDCGVDHIAITGDLSNLALASEFAEAADILAEIPFSEERVSVIPGNHDYYTRETEASRRFERYFAPYMQSDMPGYRTESGYPFCQFKNDDIAIIGMKSAVPTPWFFATGEVDRMQLEATAALLDDPKVRDRFKIVMIHHHLVPFEHSRVEYSRRLINADEVLEMLRWHDVDLAIHGHNHHFATIEVPHLRGKGTLRICEAGSTSIGSYEDPYFGGKFNVYHIEDGRLLKIETHLFESHDVGFVQWKEQAFEQQIAAS</sequence>
<comment type="similarity">
    <text evidence="4">Belongs to the cyclic nucleotide phosphodiesterase class-III family.</text>
</comment>
<dbReference type="GO" id="GO:0046872">
    <property type="term" value="F:metal ion binding"/>
    <property type="evidence" value="ECO:0007669"/>
    <property type="project" value="UniProtKB-KW"/>
</dbReference>
<feature type="domain" description="Calcineurin-like phosphoesterase" evidence="5">
    <location>
        <begin position="1"/>
        <end position="234"/>
    </location>
</feature>
<keyword evidence="3" id="KW-0408">Iron</keyword>
<evidence type="ECO:0000259" key="5">
    <source>
        <dbReference type="Pfam" id="PF00149"/>
    </source>
</evidence>
<evidence type="ECO:0000256" key="2">
    <source>
        <dbReference type="ARBA" id="ARBA00022801"/>
    </source>
</evidence>
<dbReference type="PANTHER" id="PTHR42988:SF2">
    <property type="entry name" value="CYCLIC NUCLEOTIDE PHOSPHODIESTERASE CBUA0032-RELATED"/>
    <property type="match status" value="1"/>
</dbReference>
<dbReference type="PANTHER" id="PTHR42988">
    <property type="entry name" value="PHOSPHOHYDROLASE"/>
    <property type="match status" value="1"/>
</dbReference>
<evidence type="ECO:0000256" key="3">
    <source>
        <dbReference type="ARBA" id="ARBA00023004"/>
    </source>
</evidence>
<accession>A0A5B8YHG6</accession>
<dbReference type="Gene3D" id="3.60.21.10">
    <property type="match status" value="1"/>
</dbReference>
<reference evidence="6 7" key="1">
    <citation type="submission" date="2019-06" db="EMBL/GenBank/DDBJ databases">
        <title>Persicimonas caeni gen. nov., sp. nov., a predatory bacterium isolated from solar saltern.</title>
        <authorList>
            <person name="Wang S."/>
        </authorList>
    </citation>
    <scope>NUCLEOTIDE SEQUENCE [LARGE SCALE GENOMIC DNA]</scope>
    <source>
        <strain evidence="6 7">YN101</strain>
    </source>
</reference>
<organism evidence="6 7">
    <name type="scientific">Persicimonas caeni</name>
    <dbReference type="NCBI Taxonomy" id="2292766"/>
    <lineage>
        <taxon>Bacteria</taxon>
        <taxon>Deltaproteobacteria</taxon>
        <taxon>Bradymonadales</taxon>
        <taxon>Bradymonadaceae</taxon>
        <taxon>Persicimonas</taxon>
    </lineage>
</organism>
<dbReference type="InterPro" id="IPR004843">
    <property type="entry name" value="Calcineurin-like_PHP"/>
</dbReference>
<dbReference type="OrthoDB" id="9794568at2"/>
<evidence type="ECO:0000313" key="7">
    <source>
        <dbReference type="Proteomes" id="UP000315995"/>
    </source>
</evidence>
<evidence type="ECO:0000313" key="6">
    <source>
        <dbReference type="EMBL" id="QDG54615.1"/>
    </source>
</evidence>
<dbReference type="Pfam" id="PF00149">
    <property type="entry name" value="Metallophos"/>
    <property type="match status" value="1"/>
</dbReference>
<evidence type="ECO:0000256" key="1">
    <source>
        <dbReference type="ARBA" id="ARBA00022723"/>
    </source>
</evidence>
<dbReference type="EMBL" id="CP041186">
    <property type="protein sequence ID" value="QDG54615.1"/>
    <property type="molecule type" value="Genomic_DNA"/>
</dbReference>
<dbReference type="RefSeq" id="WP_141201059.1">
    <property type="nucleotide sequence ID" value="NZ_CP041186.1"/>
</dbReference>
<name>A0A4Y6Q3P7_PERCE</name>
<dbReference type="InterPro" id="IPR050884">
    <property type="entry name" value="CNP_phosphodiesterase-III"/>
</dbReference>
<keyword evidence="7" id="KW-1185">Reference proteome</keyword>
<dbReference type="GO" id="GO:0016787">
    <property type="term" value="F:hydrolase activity"/>
    <property type="evidence" value="ECO:0007669"/>
    <property type="project" value="UniProtKB-KW"/>
</dbReference>
<evidence type="ECO:0000256" key="4">
    <source>
        <dbReference type="ARBA" id="ARBA00025742"/>
    </source>
</evidence>
<keyword evidence="2" id="KW-0378">Hydrolase</keyword>